<dbReference type="Proteomes" id="UP000242972">
    <property type="component" value="Unassembled WGS sequence"/>
</dbReference>
<proteinExistence type="inferred from homology"/>
<dbReference type="SUPFAM" id="SSF46785">
    <property type="entry name" value="Winged helix' DNA-binding domain"/>
    <property type="match status" value="1"/>
</dbReference>
<keyword evidence="3" id="KW-0238">DNA-binding</keyword>
<dbReference type="GO" id="GO:0003677">
    <property type="term" value="F:DNA binding"/>
    <property type="evidence" value="ECO:0007669"/>
    <property type="project" value="UniProtKB-KW"/>
</dbReference>
<dbReference type="AlphaFoldDB" id="A0A2T2XHZ7"/>
<reference evidence="5 6" key="1">
    <citation type="journal article" date="2014" name="BMC Genomics">
        <title>Comparison of environmental and isolate Sulfobacillus genomes reveals diverse carbon, sulfur, nitrogen, and hydrogen metabolisms.</title>
        <authorList>
            <person name="Justice N.B."/>
            <person name="Norman A."/>
            <person name="Brown C.T."/>
            <person name="Singh A."/>
            <person name="Thomas B.C."/>
            <person name="Banfield J.F."/>
        </authorList>
    </citation>
    <scope>NUCLEOTIDE SEQUENCE [LARGE SCALE GENOMIC DNA]</scope>
    <source>
        <strain evidence="5">AMDSBA4</strain>
    </source>
</reference>
<sequence>MQSYVESVPRSRRWDLSPHDFVEKGPVLRQLTGFHNFSTLRCIVGVGAIEQGALRQRVLWIVREQGPCGAPDVCAILRRDRDISLNTVQTVLNRLVSQGVLTRSGSRRHYVYAVQPSEDAVKQHAERAARDLLSITGEMGFAHFLDTIDEIHPKAIEKLERLLAERRERGDKS</sequence>
<evidence type="ECO:0000313" key="6">
    <source>
        <dbReference type="Proteomes" id="UP000242972"/>
    </source>
</evidence>
<dbReference type="GO" id="GO:0045892">
    <property type="term" value="P:negative regulation of DNA-templated transcription"/>
    <property type="evidence" value="ECO:0007669"/>
    <property type="project" value="InterPro"/>
</dbReference>
<evidence type="ECO:0000256" key="3">
    <source>
        <dbReference type="ARBA" id="ARBA00023125"/>
    </source>
</evidence>
<dbReference type="InterPro" id="IPR036390">
    <property type="entry name" value="WH_DNA-bd_sf"/>
</dbReference>
<evidence type="ECO:0000256" key="4">
    <source>
        <dbReference type="ARBA" id="ARBA00023163"/>
    </source>
</evidence>
<protein>
    <submittedName>
        <fullName evidence="5">Uncharacterized protein</fullName>
    </submittedName>
</protein>
<evidence type="ECO:0000313" key="5">
    <source>
        <dbReference type="EMBL" id="PSR34088.1"/>
    </source>
</evidence>
<comment type="caution">
    <text evidence="5">The sequence shown here is derived from an EMBL/GenBank/DDBJ whole genome shotgun (WGS) entry which is preliminary data.</text>
</comment>
<keyword evidence="4" id="KW-0804">Transcription</keyword>
<dbReference type="InterPro" id="IPR005650">
    <property type="entry name" value="BlaI_family"/>
</dbReference>
<dbReference type="Pfam" id="PF03965">
    <property type="entry name" value="Penicillinase_R"/>
    <property type="match status" value="1"/>
</dbReference>
<gene>
    <name evidence="5" type="ORF">C7B46_06715</name>
</gene>
<dbReference type="InterPro" id="IPR036388">
    <property type="entry name" value="WH-like_DNA-bd_sf"/>
</dbReference>
<keyword evidence="2" id="KW-0805">Transcription regulation</keyword>
<dbReference type="Gene3D" id="1.10.10.10">
    <property type="entry name" value="Winged helix-like DNA-binding domain superfamily/Winged helix DNA-binding domain"/>
    <property type="match status" value="1"/>
</dbReference>
<dbReference type="EMBL" id="PXYW01000012">
    <property type="protein sequence ID" value="PSR34088.1"/>
    <property type="molecule type" value="Genomic_DNA"/>
</dbReference>
<accession>A0A2T2XHZ7</accession>
<comment type="similarity">
    <text evidence="1">Belongs to the BlaI transcriptional regulatory family.</text>
</comment>
<evidence type="ECO:0000256" key="1">
    <source>
        <dbReference type="ARBA" id="ARBA00011046"/>
    </source>
</evidence>
<name>A0A2T2XHZ7_9FIRM</name>
<organism evidence="5 6">
    <name type="scientific">Sulfobacillus benefaciens</name>
    <dbReference type="NCBI Taxonomy" id="453960"/>
    <lineage>
        <taxon>Bacteria</taxon>
        <taxon>Bacillati</taxon>
        <taxon>Bacillota</taxon>
        <taxon>Clostridia</taxon>
        <taxon>Eubacteriales</taxon>
        <taxon>Clostridiales Family XVII. Incertae Sedis</taxon>
        <taxon>Sulfobacillus</taxon>
    </lineage>
</organism>
<evidence type="ECO:0000256" key="2">
    <source>
        <dbReference type="ARBA" id="ARBA00023015"/>
    </source>
</evidence>